<evidence type="ECO:0000256" key="2">
    <source>
        <dbReference type="ARBA" id="ARBA00004746"/>
    </source>
</evidence>
<dbReference type="Gene3D" id="3.40.640.10">
    <property type="entry name" value="Type I PLP-dependent aspartate aminotransferase-like (Major domain)"/>
    <property type="match status" value="1"/>
</dbReference>
<dbReference type="GO" id="GO:0009102">
    <property type="term" value="P:biotin biosynthetic process"/>
    <property type="evidence" value="ECO:0007669"/>
    <property type="project" value="UniProtKB-UniRule"/>
</dbReference>
<accession>A0A1M6TAR6</accession>
<dbReference type="Gene3D" id="3.90.1150.10">
    <property type="entry name" value="Aspartate Aminotransferase, domain 1"/>
    <property type="match status" value="1"/>
</dbReference>
<evidence type="ECO:0000256" key="6">
    <source>
        <dbReference type="ARBA" id="ARBA00022756"/>
    </source>
</evidence>
<dbReference type="SUPFAM" id="SSF53383">
    <property type="entry name" value="PLP-dependent transferases"/>
    <property type="match status" value="1"/>
</dbReference>
<dbReference type="PANTHER" id="PTHR13693:SF77">
    <property type="entry name" value="8-AMINO-7-OXONONANOATE SYNTHASE"/>
    <property type="match status" value="1"/>
</dbReference>
<dbReference type="InterPro" id="IPR004723">
    <property type="entry name" value="AONS_Archaea/Proteobacteria"/>
</dbReference>
<dbReference type="Proteomes" id="UP000189810">
    <property type="component" value="Chromosome I"/>
</dbReference>
<evidence type="ECO:0000259" key="11">
    <source>
        <dbReference type="Pfam" id="PF00155"/>
    </source>
</evidence>
<dbReference type="EMBL" id="LT670846">
    <property type="protein sequence ID" value="SHK54060.1"/>
    <property type="molecule type" value="Genomic_DNA"/>
</dbReference>
<dbReference type="InterPro" id="IPR001917">
    <property type="entry name" value="Aminotrans_II_pyridoxalP_BS"/>
</dbReference>
<dbReference type="UniPathway" id="UPA00078"/>
<dbReference type="PROSITE" id="PS00599">
    <property type="entry name" value="AA_TRANSFER_CLASS_2"/>
    <property type="match status" value="1"/>
</dbReference>
<dbReference type="PANTHER" id="PTHR13693">
    <property type="entry name" value="CLASS II AMINOTRANSFERASE/8-AMINO-7-OXONONANOATE SYNTHASE"/>
    <property type="match status" value="1"/>
</dbReference>
<evidence type="ECO:0000313" key="12">
    <source>
        <dbReference type="EMBL" id="SHK54060.1"/>
    </source>
</evidence>
<dbReference type="Pfam" id="PF00155">
    <property type="entry name" value="Aminotran_1_2"/>
    <property type="match status" value="1"/>
</dbReference>
<evidence type="ECO:0000256" key="4">
    <source>
        <dbReference type="ARBA" id="ARBA00011738"/>
    </source>
</evidence>
<dbReference type="GO" id="GO:0030170">
    <property type="term" value="F:pyridoxal phosphate binding"/>
    <property type="evidence" value="ECO:0007669"/>
    <property type="project" value="InterPro"/>
</dbReference>
<comment type="catalytic activity">
    <reaction evidence="8 10">
        <text>6-carboxyhexanoyl-[ACP] + L-alanine + H(+) = (8S)-8-amino-7-oxononanoate + holo-[ACP] + CO2</text>
        <dbReference type="Rhea" id="RHEA:42288"/>
        <dbReference type="Rhea" id="RHEA-COMP:9685"/>
        <dbReference type="Rhea" id="RHEA-COMP:9955"/>
        <dbReference type="ChEBI" id="CHEBI:15378"/>
        <dbReference type="ChEBI" id="CHEBI:16526"/>
        <dbReference type="ChEBI" id="CHEBI:57972"/>
        <dbReference type="ChEBI" id="CHEBI:64479"/>
        <dbReference type="ChEBI" id="CHEBI:78846"/>
        <dbReference type="ChEBI" id="CHEBI:149468"/>
        <dbReference type="EC" id="2.3.1.47"/>
    </reaction>
</comment>
<dbReference type="AlphaFoldDB" id="A0A1M6TAR6"/>
<evidence type="ECO:0000256" key="10">
    <source>
        <dbReference type="RuleBase" id="RU003693"/>
    </source>
</evidence>
<proteinExistence type="inferred from homology"/>
<evidence type="ECO:0000313" key="13">
    <source>
        <dbReference type="Proteomes" id="UP000189810"/>
    </source>
</evidence>
<dbReference type="InterPro" id="IPR015424">
    <property type="entry name" value="PyrdxlP-dep_Trfase"/>
</dbReference>
<evidence type="ECO:0000256" key="1">
    <source>
        <dbReference type="ARBA" id="ARBA00001933"/>
    </source>
</evidence>
<dbReference type="OrthoDB" id="9807157at2"/>
<dbReference type="GO" id="GO:0008710">
    <property type="term" value="F:8-amino-7-oxononanoate synthase activity"/>
    <property type="evidence" value="ECO:0007669"/>
    <property type="project" value="UniProtKB-UniRule"/>
</dbReference>
<comment type="cofactor">
    <cofactor evidence="1 9 10">
        <name>pyridoxal 5'-phosphate</name>
        <dbReference type="ChEBI" id="CHEBI:597326"/>
    </cofactor>
</comment>
<comment type="pathway">
    <text evidence="2 10">Cofactor biosynthesis; biotin biosynthesis.</text>
</comment>
<evidence type="ECO:0000256" key="7">
    <source>
        <dbReference type="ARBA" id="ARBA00022898"/>
    </source>
</evidence>
<evidence type="ECO:0000256" key="5">
    <source>
        <dbReference type="ARBA" id="ARBA00022679"/>
    </source>
</evidence>
<dbReference type="InterPro" id="IPR015422">
    <property type="entry name" value="PyrdxlP-dep_Trfase_small"/>
</dbReference>
<feature type="modified residue" description="N6-(pyridoxal phosphate)lysine" evidence="9">
    <location>
        <position position="226"/>
    </location>
</feature>
<keyword evidence="13" id="KW-1185">Reference proteome</keyword>
<comment type="subunit">
    <text evidence="4 10">Homodimer.</text>
</comment>
<dbReference type="NCBIfam" id="TIGR00858">
    <property type="entry name" value="bioF"/>
    <property type="match status" value="1"/>
</dbReference>
<comment type="similarity">
    <text evidence="3 10">Belongs to the class-II pyridoxal-phosphate-dependent aminotransferase family. BioF subfamily.</text>
</comment>
<sequence>MKDLWKELRGLKELNLYRQRRLREGVKDFCSNDYLALRNHPEVVEEAIRVLREEGLGSGASQLVSGYSRYHMALEEDLAGFKGTECCVLFGSGYLANLGAIGALVGEKDVIFSDELNHASIIDGCRLSKAKVIVFKHRDYKHLEELLKEHRKNYRRALIISDSVFSMDGDIADLRELNRLAKEYDAILYLDEAHATGVLGTTGKGILEEFSQGWEGHMIIMGTLSKALGSYGAFVCGSKILCEYLVNKARSLIFSTSLPPSVCAGARKALEIIRREPQRIKRLKELTLYVYNRLKELHLDVLFYGTPIIPIMLYEEKKALEVSRALLEDGLFIQAIRYPTVPLKKARLRLTVSLNYTQEDVEILLSSLSKHLS</sequence>
<dbReference type="InterPro" id="IPR004839">
    <property type="entry name" value="Aminotransferase_I/II_large"/>
</dbReference>
<evidence type="ECO:0000256" key="3">
    <source>
        <dbReference type="ARBA" id="ARBA00010008"/>
    </source>
</evidence>
<keyword evidence="7 9" id="KW-0663">Pyridoxal phosphate</keyword>
<protein>
    <recommendedName>
        <fullName evidence="10">8-amino-7-ketopelargonate synthase</fullName>
        <ecNumber evidence="10">2.3.1.47</ecNumber>
    </recommendedName>
</protein>
<keyword evidence="5 10" id="KW-0808">Transferase</keyword>
<keyword evidence="6" id="KW-0093">Biotin biosynthesis</keyword>
<feature type="domain" description="Aminotransferase class I/classII large" evidence="11">
    <location>
        <begin position="28"/>
        <end position="368"/>
    </location>
</feature>
<evidence type="ECO:0000256" key="9">
    <source>
        <dbReference type="PIRSR" id="PIRSR604723-51"/>
    </source>
</evidence>
<dbReference type="InterPro" id="IPR015421">
    <property type="entry name" value="PyrdxlP-dep_Trfase_major"/>
</dbReference>
<dbReference type="EC" id="2.3.1.47" evidence="10"/>
<reference evidence="12 13" key="1">
    <citation type="submission" date="2016-11" db="EMBL/GenBank/DDBJ databases">
        <authorList>
            <person name="Jaros S."/>
            <person name="Januszkiewicz K."/>
            <person name="Wedrychowicz H."/>
        </authorList>
    </citation>
    <scope>NUCLEOTIDE SEQUENCE [LARGE SCALE GENOMIC DNA]</scope>
    <source>
        <strain evidence="12 13">DSM 19557</strain>
    </source>
</reference>
<comment type="function">
    <text evidence="10">Catalyzes the decarboxylative condensation of pimeloyl-[acyl-carrier protein] and L-alanine to produce 8-amino-7-oxononanoate (AON), [acyl-carrier protein], and carbon dioxide.</text>
</comment>
<evidence type="ECO:0000256" key="8">
    <source>
        <dbReference type="ARBA" id="ARBA00047715"/>
    </source>
</evidence>
<dbReference type="RefSeq" id="WP_079654466.1">
    <property type="nucleotide sequence ID" value="NZ_LT670846.1"/>
</dbReference>
<dbReference type="InterPro" id="IPR050087">
    <property type="entry name" value="AON_synthase_class-II"/>
</dbReference>
<dbReference type="STRING" id="381751.SAMN05444391_1374"/>
<organism evidence="12 13">
    <name type="scientific">Thermocrinis minervae</name>
    <dbReference type="NCBI Taxonomy" id="381751"/>
    <lineage>
        <taxon>Bacteria</taxon>
        <taxon>Pseudomonadati</taxon>
        <taxon>Aquificota</taxon>
        <taxon>Aquificia</taxon>
        <taxon>Aquificales</taxon>
        <taxon>Aquificaceae</taxon>
        <taxon>Thermocrinis</taxon>
    </lineage>
</organism>
<gene>
    <name evidence="12" type="ORF">SAMN05444391_1374</name>
</gene>
<name>A0A1M6TAR6_9AQUI</name>
<dbReference type="CDD" id="cd06454">
    <property type="entry name" value="KBL_like"/>
    <property type="match status" value="1"/>
</dbReference>